<feature type="compositionally biased region" description="Basic and acidic residues" evidence="1">
    <location>
        <begin position="26"/>
        <end position="36"/>
    </location>
</feature>
<feature type="compositionally biased region" description="Acidic residues" evidence="1">
    <location>
        <begin position="1"/>
        <end position="13"/>
    </location>
</feature>
<feature type="region of interest" description="Disordered" evidence="1">
    <location>
        <begin position="1"/>
        <end position="37"/>
    </location>
</feature>
<name>A0A4Y2UZL5_ARAVE</name>
<dbReference type="AlphaFoldDB" id="A0A4Y2UZL5"/>
<sequence length="153" mass="16623">MPLEYDMSEDLEDSPAVNGPPPSSKPQKETNTKQEDMSVIQCQVKRLLTTFKIGQSKTVLPFTTTKTAGEYISSEPTHSGIKCVSDNAKVLLSMTSGTRTALPDGDDSNLEPENIKRKISFTIEPANYDDPVVLPNKTVLAAVSVRSVSSNCM</sequence>
<evidence type="ECO:0000256" key="1">
    <source>
        <dbReference type="SAM" id="MobiDB-lite"/>
    </source>
</evidence>
<protein>
    <submittedName>
        <fullName evidence="2">Uncharacterized protein</fullName>
    </submittedName>
</protein>
<dbReference type="EMBL" id="BGPR01041583">
    <property type="protein sequence ID" value="GBO17868.1"/>
    <property type="molecule type" value="Genomic_DNA"/>
</dbReference>
<proteinExistence type="predicted"/>
<accession>A0A4Y2UZL5</accession>
<gene>
    <name evidence="2" type="ORF">AVEN_40318_1</name>
</gene>
<reference evidence="2 3" key="1">
    <citation type="journal article" date="2019" name="Sci. Rep.">
        <title>Orb-weaving spider Araneus ventricosus genome elucidates the spidroin gene catalogue.</title>
        <authorList>
            <person name="Kono N."/>
            <person name="Nakamura H."/>
            <person name="Ohtoshi R."/>
            <person name="Moran D.A.P."/>
            <person name="Shinohara A."/>
            <person name="Yoshida Y."/>
            <person name="Fujiwara M."/>
            <person name="Mori M."/>
            <person name="Tomita M."/>
            <person name="Arakawa K."/>
        </authorList>
    </citation>
    <scope>NUCLEOTIDE SEQUENCE [LARGE SCALE GENOMIC DNA]</scope>
</reference>
<organism evidence="2 3">
    <name type="scientific">Araneus ventricosus</name>
    <name type="common">Orbweaver spider</name>
    <name type="synonym">Epeira ventricosa</name>
    <dbReference type="NCBI Taxonomy" id="182803"/>
    <lineage>
        <taxon>Eukaryota</taxon>
        <taxon>Metazoa</taxon>
        <taxon>Ecdysozoa</taxon>
        <taxon>Arthropoda</taxon>
        <taxon>Chelicerata</taxon>
        <taxon>Arachnida</taxon>
        <taxon>Araneae</taxon>
        <taxon>Araneomorphae</taxon>
        <taxon>Entelegynae</taxon>
        <taxon>Araneoidea</taxon>
        <taxon>Araneidae</taxon>
        <taxon>Araneus</taxon>
    </lineage>
</organism>
<dbReference type="Proteomes" id="UP000499080">
    <property type="component" value="Unassembled WGS sequence"/>
</dbReference>
<keyword evidence="3" id="KW-1185">Reference proteome</keyword>
<evidence type="ECO:0000313" key="3">
    <source>
        <dbReference type="Proteomes" id="UP000499080"/>
    </source>
</evidence>
<evidence type="ECO:0000313" key="2">
    <source>
        <dbReference type="EMBL" id="GBO17868.1"/>
    </source>
</evidence>
<comment type="caution">
    <text evidence="2">The sequence shown here is derived from an EMBL/GenBank/DDBJ whole genome shotgun (WGS) entry which is preliminary data.</text>
</comment>